<accession>A0A1W1CE88</accession>
<evidence type="ECO:0000256" key="6">
    <source>
        <dbReference type="ARBA" id="ARBA00023136"/>
    </source>
</evidence>
<dbReference type="EMBL" id="FPHG01000064">
    <property type="protein sequence ID" value="SFV64180.1"/>
    <property type="molecule type" value="Genomic_DNA"/>
</dbReference>
<feature type="transmembrane region" description="Helical" evidence="7">
    <location>
        <begin position="239"/>
        <end position="258"/>
    </location>
</feature>
<dbReference type="EC" id="2.7.8.-" evidence="8"/>
<feature type="transmembrane region" description="Helical" evidence="7">
    <location>
        <begin position="285"/>
        <end position="305"/>
    </location>
</feature>
<dbReference type="GO" id="GO:0009103">
    <property type="term" value="P:lipopolysaccharide biosynthetic process"/>
    <property type="evidence" value="ECO:0007669"/>
    <property type="project" value="TreeGrafter"/>
</dbReference>
<dbReference type="PANTHER" id="PTHR22926">
    <property type="entry name" value="PHOSPHO-N-ACETYLMURAMOYL-PENTAPEPTIDE-TRANSFERASE"/>
    <property type="match status" value="1"/>
</dbReference>
<sequence length="340" mass="38304">MIETKLYIMSFLSFLLSIIFIRIIISYAKNFNLIDIPNERSSHSNITPRGAGIGIFLSVFIIAPFFYVSIFQSYLWAFGAILGIFFIGVLDDINDVSPKTKLIIITSATALLSLNDIRIDEIGQYFGHTIILGYFAFPFTLIAVVSFTNAFNLIDGLDGLSGGVALIIFISLAYIGYSHNDNFIFILSISIIFALSGFLIFNWTPASIFMGDSGSLMIGFLISMLSIKAITYIHPISIFYLSALPILDTIIVFVRRISNGQSPFKADKSHLHHILLNIFHKNIKMTVIVLYFIQVIFTLLGVFIFSHIEDGFFGLIIFILILLIFYKISTKLYKRQEVMI</sequence>
<dbReference type="PANTHER" id="PTHR22926:SF3">
    <property type="entry name" value="UNDECAPRENYL-PHOSPHATE ALPHA-N-ACETYLGLUCOSAMINYL 1-PHOSPHATE TRANSFERASE"/>
    <property type="match status" value="1"/>
</dbReference>
<proteinExistence type="predicted"/>
<keyword evidence="6 7" id="KW-0472">Membrane</keyword>
<feature type="transmembrane region" description="Helical" evidence="7">
    <location>
        <begin position="73"/>
        <end position="90"/>
    </location>
</feature>
<dbReference type="InterPro" id="IPR018480">
    <property type="entry name" value="PNAcMuramoyl-5peptid_Trfase_CS"/>
</dbReference>
<dbReference type="AlphaFoldDB" id="A0A1W1CE88"/>
<feature type="transmembrane region" description="Helical" evidence="7">
    <location>
        <begin position="159"/>
        <end position="177"/>
    </location>
</feature>
<dbReference type="GO" id="GO:0005886">
    <property type="term" value="C:plasma membrane"/>
    <property type="evidence" value="ECO:0007669"/>
    <property type="project" value="UniProtKB-SubCell"/>
</dbReference>
<comment type="subcellular location">
    <subcellularLocation>
        <location evidence="1">Cell membrane</location>
        <topology evidence="1">Multi-pass membrane protein</topology>
    </subcellularLocation>
</comment>
<feature type="transmembrane region" description="Helical" evidence="7">
    <location>
        <begin position="6"/>
        <end position="25"/>
    </location>
</feature>
<dbReference type="Pfam" id="PF00953">
    <property type="entry name" value="Glycos_transf_4"/>
    <property type="match status" value="1"/>
</dbReference>
<keyword evidence="5 7" id="KW-1133">Transmembrane helix</keyword>
<keyword evidence="4 7" id="KW-0812">Transmembrane</keyword>
<protein>
    <submittedName>
        <fullName evidence="8">Undecaprenyl-phosphate N-acetylglucosaminyl 1-phosphate transferase</fullName>
        <ecNumber evidence="8">2.7.8.-</ecNumber>
    </submittedName>
</protein>
<feature type="transmembrane region" description="Helical" evidence="7">
    <location>
        <begin position="46"/>
        <end position="67"/>
    </location>
</feature>
<keyword evidence="2" id="KW-1003">Cell membrane</keyword>
<feature type="transmembrane region" description="Helical" evidence="7">
    <location>
        <begin position="311"/>
        <end position="329"/>
    </location>
</feature>
<evidence type="ECO:0000256" key="4">
    <source>
        <dbReference type="ARBA" id="ARBA00022692"/>
    </source>
</evidence>
<reference evidence="8" key="1">
    <citation type="submission" date="2016-10" db="EMBL/GenBank/DDBJ databases">
        <authorList>
            <person name="de Groot N.N."/>
        </authorList>
    </citation>
    <scope>NUCLEOTIDE SEQUENCE</scope>
</reference>
<gene>
    <name evidence="8" type="ORF">MNB_SV-9-272</name>
</gene>
<evidence type="ECO:0000313" key="8">
    <source>
        <dbReference type="EMBL" id="SFV64180.1"/>
    </source>
</evidence>
<dbReference type="InterPro" id="IPR000715">
    <property type="entry name" value="Glycosyl_transferase_4"/>
</dbReference>
<evidence type="ECO:0000256" key="2">
    <source>
        <dbReference type="ARBA" id="ARBA00022475"/>
    </source>
</evidence>
<dbReference type="GO" id="GO:0044038">
    <property type="term" value="P:cell wall macromolecule biosynthetic process"/>
    <property type="evidence" value="ECO:0007669"/>
    <property type="project" value="TreeGrafter"/>
</dbReference>
<dbReference type="GO" id="GO:0071555">
    <property type="term" value="P:cell wall organization"/>
    <property type="evidence" value="ECO:0007669"/>
    <property type="project" value="TreeGrafter"/>
</dbReference>
<organism evidence="8">
    <name type="scientific">hydrothermal vent metagenome</name>
    <dbReference type="NCBI Taxonomy" id="652676"/>
    <lineage>
        <taxon>unclassified sequences</taxon>
        <taxon>metagenomes</taxon>
        <taxon>ecological metagenomes</taxon>
    </lineage>
</organism>
<feature type="transmembrane region" description="Helical" evidence="7">
    <location>
        <begin position="183"/>
        <end position="203"/>
    </location>
</feature>
<dbReference type="CDD" id="cd06853">
    <property type="entry name" value="GT_WecA_like"/>
    <property type="match status" value="1"/>
</dbReference>
<keyword evidence="3 8" id="KW-0808">Transferase</keyword>
<name>A0A1W1CE88_9ZZZZ</name>
<evidence type="ECO:0000256" key="1">
    <source>
        <dbReference type="ARBA" id="ARBA00004651"/>
    </source>
</evidence>
<feature type="transmembrane region" description="Helical" evidence="7">
    <location>
        <begin position="125"/>
        <end position="147"/>
    </location>
</feature>
<evidence type="ECO:0000256" key="7">
    <source>
        <dbReference type="SAM" id="Phobius"/>
    </source>
</evidence>
<feature type="transmembrane region" description="Helical" evidence="7">
    <location>
        <begin position="215"/>
        <end position="233"/>
    </location>
</feature>
<evidence type="ECO:0000256" key="3">
    <source>
        <dbReference type="ARBA" id="ARBA00022679"/>
    </source>
</evidence>
<dbReference type="GO" id="GO:0016780">
    <property type="term" value="F:phosphotransferase activity, for other substituted phosphate groups"/>
    <property type="evidence" value="ECO:0007669"/>
    <property type="project" value="InterPro"/>
</dbReference>
<evidence type="ECO:0000256" key="5">
    <source>
        <dbReference type="ARBA" id="ARBA00022989"/>
    </source>
</evidence>
<dbReference type="PROSITE" id="PS01348">
    <property type="entry name" value="MRAY_2"/>
    <property type="match status" value="1"/>
</dbReference>